<dbReference type="PANTHER" id="PTHR47098">
    <property type="entry name" value="PROTEIN MAK32"/>
    <property type="match status" value="1"/>
</dbReference>
<dbReference type="SUPFAM" id="SSF53613">
    <property type="entry name" value="Ribokinase-like"/>
    <property type="match status" value="1"/>
</dbReference>
<reference evidence="3 4" key="1">
    <citation type="journal article" date="2013" name="PLoS Genet.">
        <title>The genome and development-dependent transcriptomes of Pyronema confluens: a window into fungal evolution.</title>
        <authorList>
            <person name="Traeger S."/>
            <person name="Altegoer F."/>
            <person name="Freitag M."/>
            <person name="Gabaldon T."/>
            <person name="Kempken F."/>
            <person name="Kumar A."/>
            <person name="Marcet-Houben M."/>
            <person name="Poggeler S."/>
            <person name="Stajich J.E."/>
            <person name="Nowrousian M."/>
        </authorList>
    </citation>
    <scope>NUCLEOTIDE SEQUENCE [LARGE SCALE GENOMIC DNA]</scope>
    <source>
        <strain evidence="4">CBS 100304</strain>
        <tissue evidence="3">Vegetative mycelium</tissue>
    </source>
</reference>
<protein>
    <submittedName>
        <fullName evidence="3">Similar to Uncharacterized protein C16C9.01c acc. no. Q09839</fullName>
    </submittedName>
</protein>
<dbReference type="EMBL" id="HF936511">
    <property type="protein sequence ID" value="CCX34297.1"/>
    <property type="molecule type" value="Genomic_DNA"/>
</dbReference>
<keyword evidence="4" id="KW-1185">Reference proteome</keyword>
<dbReference type="STRING" id="1076935.U4LV63"/>
<accession>U4LV63</accession>
<evidence type="ECO:0000259" key="2">
    <source>
        <dbReference type="Pfam" id="PF00294"/>
    </source>
</evidence>
<dbReference type="AlphaFoldDB" id="U4LV63"/>
<feature type="compositionally biased region" description="Acidic residues" evidence="1">
    <location>
        <begin position="437"/>
        <end position="462"/>
    </location>
</feature>
<evidence type="ECO:0000313" key="3">
    <source>
        <dbReference type="EMBL" id="CCX34297.1"/>
    </source>
</evidence>
<feature type="compositionally biased region" description="Basic and acidic residues" evidence="1">
    <location>
        <begin position="421"/>
        <end position="436"/>
    </location>
</feature>
<evidence type="ECO:0000313" key="4">
    <source>
        <dbReference type="Proteomes" id="UP000018144"/>
    </source>
</evidence>
<evidence type="ECO:0000256" key="1">
    <source>
        <dbReference type="SAM" id="MobiDB-lite"/>
    </source>
</evidence>
<dbReference type="eggNOG" id="ENOG502QTK3">
    <property type="taxonomic scope" value="Eukaryota"/>
</dbReference>
<dbReference type="InterPro" id="IPR011611">
    <property type="entry name" value="PfkB_dom"/>
</dbReference>
<name>U4LV63_PYROM</name>
<proteinExistence type="predicted"/>
<dbReference type="OrthoDB" id="497927at2759"/>
<dbReference type="Proteomes" id="UP000018144">
    <property type="component" value="Unassembled WGS sequence"/>
</dbReference>
<dbReference type="Pfam" id="PF00294">
    <property type="entry name" value="PfkB"/>
    <property type="match status" value="1"/>
</dbReference>
<gene>
    <name evidence="3" type="ORF">PCON_03490</name>
</gene>
<feature type="region of interest" description="Disordered" evidence="1">
    <location>
        <begin position="404"/>
        <end position="462"/>
    </location>
</feature>
<dbReference type="InterPro" id="IPR029056">
    <property type="entry name" value="Ribokinase-like"/>
</dbReference>
<organism evidence="3 4">
    <name type="scientific">Pyronema omphalodes (strain CBS 100304)</name>
    <name type="common">Pyronema confluens</name>
    <dbReference type="NCBI Taxonomy" id="1076935"/>
    <lineage>
        <taxon>Eukaryota</taxon>
        <taxon>Fungi</taxon>
        <taxon>Dikarya</taxon>
        <taxon>Ascomycota</taxon>
        <taxon>Pezizomycotina</taxon>
        <taxon>Pezizomycetes</taxon>
        <taxon>Pezizales</taxon>
        <taxon>Pyronemataceae</taxon>
        <taxon>Pyronema</taxon>
    </lineage>
</organism>
<feature type="domain" description="Carbohydrate kinase PfkB" evidence="2">
    <location>
        <begin position="261"/>
        <end position="355"/>
    </location>
</feature>
<dbReference type="Gene3D" id="3.40.1190.20">
    <property type="match status" value="1"/>
</dbReference>
<sequence length="462" mass="51341">MPRPKPWDSYSNTLNFTTLGEFRLSTISHGPSFSRQTDSDVISGPGSYATIGARIFSPSGNPSYLSKTIGWILDAGHDLPKDVLWILNGHWTNLIVRRDESRRTTRCMITHGTGDTQIQTQRGAQARALGQAGGFAYLTDFKTLEVKNLVDNGLVKAKCVHMIGSPSRTQIHIEELRRVTKEATAADTDSDTLDTPKQVLIWELEREWCKPEQRAAMIHAASDVDVVIMTSSDLLGFWKDIEHEMPNYGEELKISYLTPMMLEEVNKTGQTTTAVVIRDGKLGTLVATPEMLNAPEKFKMLPPYYREGDTMVVDTEGAGNAFAGGMGVGLVRTGDVVKAAAMGVVAESFVVEQVGIPHLESTDTGEMWNDDFCSERMKKYVEMLKTSGIELELDIIALGIQWDPDAYDDEDDEEEEEEEEEKGKGKGKEKNEKGERDDNDGDDDDDDDDDDDWEVVEAENPT</sequence>
<dbReference type="PANTHER" id="PTHR47098:SF1">
    <property type="entry name" value="PFKB FAMILY CARBOHYDRATE KINASE SUPERFAMILY (AFU_ORTHOLOGUE AFUA_4G09500)"/>
    <property type="match status" value="1"/>
</dbReference>
<feature type="compositionally biased region" description="Acidic residues" evidence="1">
    <location>
        <begin position="405"/>
        <end position="420"/>
    </location>
</feature>